<evidence type="ECO:0000313" key="9">
    <source>
        <dbReference type="Proteomes" id="UP000070456"/>
    </source>
</evidence>
<dbReference type="PANTHER" id="PTHR30026">
    <property type="entry name" value="OUTER MEMBRANE PROTEIN TOLC"/>
    <property type="match status" value="1"/>
</dbReference>
<keyword evidence="9" id="KW-1185">Reference proteome</keyword>
<proteinExistence type="predicted"/>
<dbReference type="STRING" id="520762.AN619_11860"/>
<evidence type="ECO:0000256" key="3">
    <source>
        <dbReference type="ARBA" id="ARBA00022692"/>
    </source>
</evidence>
<evidence type="ECO:0000256" key="2">
    <source>
        <dbReference type="ARBA" id="ARBA00022452"/>
    </source>
</evidence>
<keyword evidence="6" id="KW-0175">Coiled coil</keyword>
<dbReference type="EMBL" id="LOEE01000028">
    <property type="protein sequence ID" value="KXG76229.1"/>
    <property type="molecule type" value="Genomic_DNA"/>
</dbReference>
<dbReference type="SUPFAM" id="SSF56954">
    <property type="entry name" value="Outer membrane efflux proteins (OEP)"/>
    <property type="match status" value="1"/>
</dbReference>
<keyword evidence="5" id="KW-0998">Cell outer membrane</keyword>
<evidence type="ECO:0000313" key="8">
    <source>
        <dbReference type="EMBL" id="KXG76229.1"/>
    </source>
</evidence>
<accession>A0A140L6Q4</accession>
<evidence type="ECO:0000256" key="4">
    <source>
        <dbReference type="ARBA" id="ARBA00023136"/>
    </source>
</evidence>
<reference evidence="8 9" key="1">
    <citation type="submission" date="2015-12" db="EMBL/GenBank/DDBJ databases">
        <title>Draft genome sequence of the thermoanaerobe Thermotalea metallivorans, an isolate from the runoff channel of the Great Artesian Basin, Australia.</title>
        <authorList>
            <person name="Patel B.K."/>
        </authorList>
    </citation>
    <scope>NUCLEOTIDE SEQUENCE [LARGE SCALE GENOMIC DNA]</scope>
    <source>
        <strain evidence="8 9">B2-1</strain>
    </source>
</reference>
<comment type="caution">
    <text evidence="8">The sequence shown here is derived from an EMBL/GenBank/DDBJ whole genome shotgun (WGS) entry which is preliminary data.</text>
</comment>
<dbReference type="Proteomes" id="UP000070456">
    <property type="component" value="Unassembled WGS sequence"/>
</dbReference>
<protein>
    <recommendedName>
        <fullName evidence="10">Outer membrane efflux protein</fullName>
    </recommendedName>
</protein>
<dbReference type="PANTHER" id="PTHR30026:SF20">
    <property type="entry name" value="OUTER MEMBRANE PROTEIN TOLC"/>
    <property type="match status" value="1"/>
</dbReference>
<feature type="chain" id="PRO_5007491557" description="Outer membrane efflux protein" evidence="7">
    <location>
        <begin position="29"/>
        <end position="438"/>
    </location>
</feature>
<sequence>MKIHKNTIKRIGILALTSIFFFTSFSYGADSNQTVQKLSLQEAKKMALQNKFNKSQMSLQKDKLSLQEDGIYTNLNNASYGQTRAKGAAAALDEQRRQVLAELAILIDKEMNNPPLSDLEKAQKSALQTQLLTIESQLSGLSSAVIGDQSNPLLDSLESIRISQKALQDSEEVQDLLLAYNVEMQYISLLSLEKQIKSLEKNILNMEKVLKLERIKNNLGLSSNIALENIFFTVNQLKNTLEQAKIQKENSYANFKKFIGYPLHEAIVLEDFKLENFLLPNYEEGLKRALENGVEIRNAKSEVSRREGYIENMKDRYPKGAAALDSPKLDLKDAQLKLEEKMIKTELSYKTAYNDLLVKKQKLDLAMKDMNLARKAYEIEKLKYEVGMSSKLEHESKQTDYELKQIALQQAEYEYMKSLAAYEMASQGVIISLGVERE</sequence>
<comment type="subcellular location">
    <subcellularLocation>
        <location evidence="1">Cell outer membrane</location>
    </subcellularLocation>
</comment>
<name>A0A140L6Q4_9FIRM</name>
<dbReference type="GO" id="GO:1990281">
    <property type="term" value="C:efflux pump complex"/>
    <property type="evidence" value="ECO:0007669"/>
    <property type="project" value="TreeGrafter"/>
</dbReference>
<feature type="coiled-coil region" evidence="6">
    <location>
        <begin position="189"/>
        <end position="254"/>
    </location>
</feature>
<evidence type="ECO:0000256" key="7">
    <source>
        <dbReference type="SAM" id="SignalP"/>
    </source>
</evidence>
<feature type="signal peptide" evidence="7">
    <location>
        <begin position="1"/>
        <end position="28"/>
    </location>
</feature>
<dbReference type="GO" id="GO:0009279">
    <property type="term" value="C:cell outer membrane"/>
    <property type="evidence" value="ECO:0007669"/>
    <property type="project" value="UniProtKB-SubCell"/>
</dbReference>
<gene>
    <name evidence="8" type="ORF">AN619_11860</name>
</gene>
<evidence type="ECO:0000256" key="1">
    <source>
        <dbReference type="ARBA" id="ARBA00004442"/>
    </source>
</evidence>
<keyword evidence="7" id="KW-0732">Signal</keyword>
<keyword evidence="3" id="KW-0812">Transmembrane</keyword>
<dbReference type="AlphaFoldDB" id="A0A140L6Q4"/>
<keyword evidence="2" id="KW-1134">Transmembrane beta strand</keyword>
<evidence type="ECO:0000256" key="5">
    <source>
        <dbReference type="ARBA" id="ARBA00023237"/>
    </source>
</evidence>
<organism evidence="8 9">
    <name type="scientific">Thermotalea metallivorans</name>
    <dbReference type="NCBI Taxonomy" id="520762"/>
    <lineage>
        <taxon>Bacteria</taxon>
        <taxon>Bacillati</taxon>
        <taxon>Bacillota</taxon>
        <taxon>Clostridia</taxon>
        <taxon>Peptostreptococcales</taxon>
        <taxon>Thermotaleaceae</taxon>
        <taxon>Thermotalea</taxon>
    </lineage>
</organism>
<dbReference type="InterPro" id="IPR051906">
    <property type="entry name" value="TolC-like"/>
</dbReference>
<evidence type="ECO:0000256" key="6">
    <source>
        <dbReference type="SAM" id="Coils"/>
    </source>
</evidence>
<dbReference type="GO" id="GO:0015288">
    <property type="term" value="F:porin activity"/>
    <property type="evidence" value="ECO:0007669"/>
    <property type="project" value="TreeGrafter"/>
</dbReference>
<keyword evidence="4" id="KW-0472">Membrane</keyword>
<dbReference type="RefSeq" id="WP_068555707.1">
    <property type="nucleotide sequence ID" value="NZ_LOEE01000028.1"/>
</dbReference>
<dbReference type="GO" id="GO:0015562">
    <property type="term" value="F:efflux transmembrane transporter activity"/>
    <property type="evidence" value="ECO:0007669"/>
    <property type="project" value="InterPro"/>
</dbReference>
<evidence type="ECO:0008006" key="10">
    <source>
        <dbReference type="Google" id="ProtNLM"/>
    </source>
</evidence>
<dbReference type="Gene3D" id="1.20.1600.10">
    <property type="entry name" value="Outer membrane efflux proteins (OEP)"/>
    <property type="match status" value="2"/>
</dbReference>